<keyword evidence="2" id="KW-0677">Repeat</keyword>
<reference evidence="6" key="3">
    <citation type="submission" date="2018-08" db="UniProtKB">
        <authorList>
            <consortium name="EnsemblPlants"/>
        </authorList>
    </citation>
    <scope>IDENTIFICATION</scope>
    <source>
        <strain evidence="6">cv. Bd21</strain>
    </source>
</reference>
<dbReference type="InterPro" id="IPR038408">
    <property type="entry name" value="GNK2_sf"/>
</dbReference>
<dbReference type="EMBL" id="CM000883">
    <property type="protein sequence ID" value="KQJ87919.1"/>
    <property type="molecule type" value="Genomic_DNA"/>
</dbReference>
<dbReference type="AlphaFoldDB" id="I1IKK3"/>
<dbReference type="PROSITE" id="PS51473">
    <property type="entry name" value="GNK2"/>
    <property type="match status" value="1"/>
</dbReference>
<keyword evidence="1 3" id="KW-0732">Signal</keyword>
<evidence type="ECO:0000313" key="5">
    <source>
        <dbReference type="EMBL" id="KQJ87919.1"/>
    </source>
</evidence>
<dbReference type="OrthoDB" id="690975at2759"/>
<evidence type="ECO:0000313" key="7">
    <source>
        <dbReference type="Proteomes" id="UP000008810"/>
    </source>
</evidence>
<feature type="domain" description="Gnk2-homologous" evidence="4">
    <location>
        <begin position="21"/>
        <end position="124"/>
    </location>
</feature>
<dbReference type="CDD" id="cd23509">
    <property type="entry name" value="Gnk2-like"/>
    <property type="match status" value="1"/>
</dbReference>
<organism evidence="5">
    <name type="scientific">Brachypodium distachyon</name>
    <name type="common">Purple false brome</name>
    <name type="synonym">Trachynia distachya</name>
    <dbReference type="NCBI Taxonomy" id="15368"/>
    <lineage>
        <taxon>Eukaryota</taxon>
        <taxon>Viridiplantae</taxon>
        <taxon>Streptophyta</taxon>
        <taxon>Embryophyta</taxon>
        <taxon>Tracheophyta</taxon>
        <taxon>Spermatophyta</taxon>
        <taxon>Magnoliopsida</taxon>
        <taxon>Liliopsida</taxon>
        <taxon>Poales</taxon>
        <taxon>Poaceae</taxon>
        <taxon>BOP clade</taxon>
        <taxon>Pooideae</taxon>
        <taxon>Stipodae</taxon>
        <taxon>Brachypodieae</taxon>
        <taxon>Brachypodium</taxon>
    </lineage>
</organism>
<dbReference type="EnsemblPlants" id="KQJ87919">
    <property type="protein sequence ID" value="KQJ87919"/>
    <property type="gene ID" value="BRADI_4g14230v3"/>
</dbReference>
<dbReference type="Proteomes" id="UP000008810">
    <property type="component" value="Chromosome 4"/>
</dbReference>
<feature type="chain" id="PRO_5014095429" description="Gnk2-homologous domain-containing protein" evidence="3">
    <location>
        <begin position="21"/>
        <end position="124"/>
    </location>
</feature>
<evidence type="ECO:0000313" key="6">
    <source>
        <dbReference type="EnsemblPlants" id="KQJ87919"/>
    </source>
</evidence>
<dbReference type="Pfam" id="PF01657">
    <property type="entry name" value="Stress-antifung"/>
    <property type="match status" value="1"/>
</dbReference>
<gene>
    <name evidence="5" type="ORF">BRADI_4g14230v3</name>
</gene>
<name>I1IKK3_BRADI</name>
<reference evidence="5" key="2">
    <citation type="submission" date="2017-06" db="EMBL/GenBank/DDBJ databases">
        <title>WGS assembly of Brachypodium distachyon.</title>
        <authorList>
            <consortium name="The International Brachypodium Initiative"/>
            <person name="Lucas S."/>
            <person name="Harmon-Smith M."/>
            <person name="Lail K."/>
            <person name="Tice H."/>
            <person name="Grimwood J."/>
            <person name="Bruce D."/>
            <person name="Barry K."/>
            <person name="Shu S."/>
            <person name="Lindquist E."/>
            <person name="Wang M."/>
            <person name="Pitluck S."/>
            <person name="Vogel J.P."/>
            <person name="Garvin D.F."/>
            <person name="Mockler T.C."/>
            <person name="Schmutz J."/>
            <person name="Rokhsar D."/>
            <person name="Bevan M.W."/>
        </authorList>
    </citation>
    <scope>NUCLEOTIDE SEQUENCE</scope>
    <source>
        <strain evidence="5">Bd21</strain>
    </source>
</reference>
<evidence type="ECO:0000259" key="4">
    <source>
        <dbReference type="PROSITE" id="PS51473"/>
    </source>
</evidence>
<evidence type="ECO:0000256" key="2">
    <source>
        <dbReference type="ARBA" id="ARBA00022737"/>
    </source>
</evidence>
<proteinExistence type="predicted"/>
<evidence type="ECO:0000256" key="3">
    <source>
        <dbReference type="SAM" id="SignalP"/>
    </source>
</evidence>
<feature type="signal peptide" evidence="3">
    <location>
        <begin position="1"/>
        <end position="20"/>
    </location>
</feature>
<accession>I1IKK3</accession>
<dbReference type="PANTHER" id="PTHR32099:SF42">
    <property type="entry name" value="CYSTEINE-RICH RECEPTOR-LIKE PROTEIN KINASE 9-RELATED"/>
    <property type="match status" value="1"/>
</dbReference>
<protein>
    <recommendedName>
        <fullName evidence="4">Gnk2-homologous domain-containing protein</fullName>
    </recommendedName>
</protein>
<dbReference type="PANTHER" id="PTHR32099">
    <property type="entry name" value="CYSTEINE-RICH REPEAT SECRETORY PROTEIN"/>
    <property type="match status" value="1"/>
</dbReference>
<sequence length="124" mass="13208">MAAAMVVVLLLVLRFDLAPAAPMAQDCDTGGNYTATSTYRDNLKLLSTALRNKVSTEQAQFADVSIGTGPDTVFGRVWCRPGDSANASACEECVAAAFQDARHKCGLADASILYDACVFFYSKL</sequence>
<dbReference type="HOGENOM" id="CLU_2007065_0_0_1"/>
<reference evidence="5 6" key="1">
    <citation type="journal article" date="2010" name="Nature">
        <title>Genome sequencing and analysis of the model grass Brachypodium distachyon.</title>
        <authorList>
            <consortium name="International Brachypodium Initiative"/>
        </authorList>
    </citation>
    <scope>NUCLEOTIDE SEQUENCE [LARGE SCALE GENOMIC DNA]</scope>
    <source>
        <strain evidence="5 6">Bd21</strain>
    </source>
</reference>
<dbReference type="InterPro" id="IPR002902">
    <property type="entry name" value="GNK2"/>
</dbReference>
<evidence type="ECO:0000256" key="1">
    <source>
        <dbReference type="ARBA" id="ARBA00022729"/>
    </source>
</evidence>
<keyword evidence="7" id="KW-1185">Reference proteome</keyword>
<dbReference type="InParanoid" id="I1IKK3"/>
<dbReference type="STRING" id="15368.I1IKK3"/>
<dbReference type="Gramene" id="KQJ87919">
    <property type="protein sequence ID" value="KQJ87919"/>
    <property type="gene ID" value="BRADI_4g14230v3"/>
</dbReference>
<dbReference type="Gene3D" id="3.30.430.20">
    <property type="entry name" value="Gnk2 domain, C-X8-C-X2-C motif"/>
    <property type="match status" value="1"/>
</dbReference>